<dbReference type="PANTHER" id="PTHR10117">
    <property type="entry name" value="TRANSIENT RECEPTOR POTENTIAL CHANNEL"/>
    <property type="match status" value="1"/>
</dbReference>
<keyword evidence="2" id="KW-0406">Ion transport</keyword>
<keyword evidence="3" id="KW-0407">Ion channel</keyword>
<organism evidence="5 7">
    <name type="scientific">Rotaria magnacalcarata</name>
    <dbReference type="NCBI Taxonomy" id="392030"/>
    <lineage>
        <taxon>Eukaryota</taxon>
        <taxon>Metazoa</taxon>
        <taxon>Spiralia</taxon>
        <taxon>Gnathifera</taxon>
        <taxon>Rotifera</taxon>
        <taxon>Eurotatoria</taxon>
        <taxon>Bdelloidea</taxon>
        <taxon>Philodinida</taxon>
        <taxon>Philodinidae</taxon>
        <taxon>Rotaria</taxon>
    </lineage>
</organism>
<sequence>KILSKINEREIKYQTVIRELVKRYIMKRQQKDQTEGVTEDDLNEIKQDISAFRFELLEILSTNGFKVQSLKKNPDTGKFEPAEEAIRSARVGRKRGKMNLEKTINKNMFDVSTSIRDKNPLETPDLIKAEHSDSLATPLSSLLTNPKQKLAAQFKRAITMIKQRSEPTREPSPPQFQTSISLVEKPNNSFDANLLTSLIEETTSDSQPHSSAELLSSKSLPSMTIKPSMMRSSPNQDTDSSSTTAATNVGFDTTTQINSQSQNSSSYLIKSNLTKIQISPVPTINQPAHSSVELSSSSSATMSSTPASAISTTGYFRSLNGGRAPMASPDPLSLTSDESCNTPDMEIL</sequence>
<dbReference type="Proteomes" id="UP000663866">
    <property type="component" value="Unassembled WGS sequence"/>
</dbReference>
<feature type="compositionally biased region" description="Polar residues" evidence="4">
    <location>
        <begin position="175"/>
        <end position="184"/>
    </location>
</feature>
<name>A0A819ZVI7_9BILA</name>
<comment type="caution">
    <text evidence="5">The sequence shown here is derived from an EMBL/GenBank/DDBJ whole genome shotgun (WGS) entry which is preliminary data.</text>
</comment>
<protein>
    <submittedName>
        <fullName evidence="5">Uncharacterized protein</fullName>
    </submittedName>
</protein>
<dbReference type="GO" id="GO:0051480">
    <property type="term" value="P:regulation of cytosolic calcium ion concentration"/>
    <property type="evidence" value="ECO:0007669"/>
    <property type="project" value="TreeGrafter"/>
</dbReference>
<dbReference type="AlphaFoldDB" id="A0A819ZVI7"/>
<evidence type="ECO:0000256" key="2">
    <source>
        <dbReference type="ARBA" id="ARBA00023065"/>
    </source>
</evidence>
<evidence type="ECO:0000313" key="6">
    <source>
        <dbReference type="EMBL" id="CAF4241366.1"/>
    </source>
</evidence>
<dbReference type="InterPro" id="IPR002153">
    <property type="entry name" value="TRPC_channel"/>
</dbReference>
<dbReference type="EMBL" id="CAJOBG010006086">
    <property type="protein sequence ID" value="CAF4175547.1"/>
    <property type="molecule type" value="Genomic_DNA"/>
</dbReference>
<dbReference type="Proteomes" id="UP000663842">
    <property type="component" value="Unassembled WGS sequence"/>
</dbReference>
<feature type="compositionally biased region" description="Polar residues" evidence="4">
    <location>
        <begin position="333"/>
        <end position="342"/>
    </location>
</feature>
<keyword evidence="7" id="KW-1185">Reference proteome</keyword>
<feature type="non-terminal residue" evidence="5">
    <location>
        <position position="1"/>
    </location>
</feature>
<feature type="region of interest" description="Disordered" evidence="4">
    <location>
        <begin position="163"/>
        <end position="184"/>
    </location>
</feature>
<feature type="compositionally biased region" description="Low complexity" evidence="4">
    <location>
        <begin position="237"/>
        <end position="246"/>
    </location>
</feature>
<dbReference type="PANTHER" id="PTHR10117:SF54">
    <property type="entry name" value="TRANSIENT RECEPTOR POTENTIAL-GAMMA PROTEIN"/>
    <property type="match status" value="1"/>
</dbReference>
<feature type="region of interest" description="Disordered" evidence="4">
    <location>
        <begin position="202"/>
        <end position="246"/>
    </location>
</feature>
<dbReference type="GO" id="GO:0015279">
    <property type="term" value="F:store-operated calcium channel activity"/>
    <property type="evidence" value="ECO:0007669"/>
    <property type="project" value="TreeGrafter"/>
</dbReference>
<evidence type="ECO:0000256" key="1">
    <source>
        <dbReference type="ARBA" id="ARBA00022448"/>
    </source>
</evidence>
<proteinExistence type="predicted"/>
<evidence type="ECO:0000256" key="3">
    <source>
        <dbReference type="ARBA" id="ARBA00023303"/>
    </source>
</evidence>
<reference evidence="5" key="1">
    <citation type="submission" date="2021-02" db="EMBL/GenBank/DDBJ databases">
        <authorList>
            <person name="Nowell W R."/>
        </authorList>
    </citation>
    <scope>NUCLEOTIDE SEQUENCE</scope>
</reference>
<dbReference type="EMBL" id="CAJOBF010007788">
    <property type="protein sequence ID" value="CAF4241366.1"/>
    <property type="molecule type" value="Genomic_DNA"/>
</dbReference>
<dbReference type="GO" id="GO:0034703">
    <property type="term" value="C:cation channel complex"/>
    <property type="evidence" value="ECO:0007669"/>
    <property type="project" value="TreeGrafter"/>
</dbReference>
<gene>
    <name evidence="5" type="ORF">OVN521_LOCUS24963</name>
    <name evidence="6" type="ORF">UXM345_LOCUS30200</name>
</gene>
<feature type="compositionally biased region" description="Polar residues" evidence="4">
    <location>
        <begin position="202"/>
        <end position="222"/>
    </location>
</feature>
<feature type="region of interest" description="Disordered" evidence="4">
    <location>
        <begin position="283"/>
        <end position="348"/>
    </location>
</feature>
<dbReference type="GO" id="GO:0005886">
    <property type="term" value="C:plasma membrane"/>
    <property type="evidence" value="ECO:0007669"/>
    <property type="project" value="TreeGrafter"/>
</dbReference>
<evidence type="ECO:0000313" key="5">
    <source>
        <dbReference type="EMBL" id="CAF4175547.1"/>
    </source>
</evidence>
<evidence type="ECO:0000256" key="4">
    <source>
        <dbReference type="SAM" id="MobiDB-lite"/>
    </source>
</evidence>
<keyword evidence="1" id="KW-0813">Transport</keyword>
<evidence type="ECO:0000313" key="7">
    <source>
        <dbReference type="Proteomes" id="UP000663866"/>
    </source>
</evidence>
<accession>A0A819ZVI7</accession>
<feature type="compositionally biased region" description="Low complexity" evidence="4">
    <location>
        <begin position="288"/>
        <end position="313"/>
    </location>
</feature>
<dbReference type="GO" id="GO:0070679">
    <property type="term" value="F:inositol 1,4,5 trisphosphate binding"/>
    <property type="evidence" value="ECO:0007669"/>
    <property type="project" value="TreeGrafter"/>
</dbReference>